<keyword evidence="8" id="KW-1185">Reference proteome</keyword>
<reference evidence="8" key="1">
    <citation type="journal article" date="2018" name="Nat. Microbiol.">
        <title>Leveraging single-cell genomics to expand the fungal tree of life.</title>
        <authorList>
            <person name="Ahrendt S.R."/>
            <person name="Quandt C.A."/>
            <person name="Ciobanu D."/>
            <person name="Clum A."/>
            <person name="Salamov A."/>
            <person name="Andreopoulos B."/>
            <person name="Cheng J.F."/>
            <person name="Woyke T."/>
            <person name="Pelin A."/>
            <person name="Henrissat B."/>
            <person name="Reynolds N.K."/>
            <person name="Benny G.L."/>
            <person name="Smith M.E."/>
            <person name="James T.Y."/>
            <person name="Grigoriev I.V."/>
        </authorList>
    </citation>
    <scope>NUCLEOTIDE SEQUENCE [LARGE SCALE GENOMIC DNA]</scope>
    <source>
        <strain evidence="8">Baker2002</strain>
    </source>
</reference>
<dbReference type="Pfam" id="PF00505">
    <property type="entry name" value="HMG_box"/>
    <property type="match status" value="1"/>
</dbReference>
<feature type="domain" description="HMG box" evidence="6">
    <location>
        <begin position="135"/>
        <end position="207"/>
    </location>
</feature>
<feature type="region of interest" description="Disordered" evidence="5">
    <location>
        <begin position="112"/>
        <end position="132"/>
    </location>
</feature>
<dbReference type="InterPro" id="IPR050342">
    <property type="entry name" value="HMGB"/>
</dbReference>
<protein>
    <recommendedName>
        <fullName evidence="6">HMG box domain-containing protein</fullName>
    </recommendedName>
</protein>
<feature type="DNA-binding region" description="HMG box" evidence="4">
    <location>
        <begin position="135"/>
        <end position="207"/>
    </location>
</feature>
<keyword evidence="2 4" id="KW-0238">DNA-binding</keyword>
<evidence type="ECO:0000256" key="5">
    <source>
        <dbReference type="SAM" id="MobiDB-lite"/>
    </source>
</evidence>
<dbReference type="SMART" id="SM00398">
    <property type="entry name" value="HMG"/>
    <property type="match status" value="1"/>
</dbReference>
<evidence type="ECO:0000313" key="8">
    <source>
        <dbReference type="Proteomes" id="UP000268321"/>
    </source>
</evidence>
<dbReference type="InterPro" id="IPR036910">
    <property type="entry name" value="HMG_box_dom_sf"/>
</dbReference>
<dbReference type="SUPFAM" id="SSF47095">
    <property type="entry name" value="HMG-box"/>
    <property type="match status" value="1"/>
</dbReference>
<comment type="subcellular location">
    <subcellularLocation>
        <location evidence="1">Nucleus</location>
    </subcellularLocation>
</comment>
<organism evidence="7 8">
    <name type="scientific">Metschnikowia bicuspidata</name>
    <dbReference type="NCBI Taxonomy" id="27322"/>
    <lineage>
        <taxon>Eukaryota</taxon>
        <taxon>Fungi</taxon>
        <taxon>Dikarya</taxon>
        <taxon>Ascomycota</taxon>
        <taxon>Saccharomycotina</taxon>
        <taxon>Pichiomycetes</taxon>
        <taxon>Metschnikowiaceae</taxon>
        <taxon>Metschnikowia</taxon>
    </lineage>
</organism>
<evidence type="ECO:0000256" key="4">
    <source>
        <dbReference type="PROSITE-ProRule" id="PRU00267"/>
    </source>
</evidence>
<dbReference type="Gene3D" id="1.10.30.10">
    <property type="entry name" value="High mobility group box domain"/>
    <property type="match status" value="1"/>
</dbReference>
<dbReference type="GO" id="GO:0005634">
    <property type="term" value="C:nucleus"/>
    <property type="evidence" value="ECO:0007669"/>
    <property type="project" value="UniProtKB-SubCell"/>
</dbReference>
<dbReference type="OrthoDB" id="10070927at2759"/>
<dbReference type="InterPro" id="IPR009071">
    <property type="entry name" value="HMG_box_dom"/>
</dbReference>
<feature type="region of interest" description="Disordered" evidence="5">
    <location>
        <begin position="1"/>
        <end position="28"/>
    </location>
</feature>
<dbReference type="Proteomes" id="UP000268321">
    <property type="component" value="Unassembled WGS sequence"/>
</dbReference>
<dbReference type="PROSITE" id="PS50118">
    <property type="entry name" value="HMG_BOX_2"/>
    <property type="match status" value="1"/>
</dbReference>
<dbReference type="CDD" id="cd22016">
    <property type="entry name" value="HMG-box_NHP10-like"/>
    <property type="match status" value="1"/>
</dbReference>
<evidence type="ECO:0000256" key="1">
    <source>
        <dbReference type="ARBA" id="ARBA00004123"/>
    </source>
</evidence>
<dbReference type="InterPro" id="IPR056513">
    <property type="entry name" value="INO80F"/>
</dbReference>
<feature type="non-terminal residue" evidence="7">
    <location>
        <position position="216"/>
    </location>
</feature>
<evidence type="ECO:0000256" key="3">
    <source>
        <dbReference type="ARBA" id="ARBA00023242"/>
    </source>
</evidence>
<dbReference type="Pfam" id="PF24245">
    <property type="entry name" value="INO80F"/>
    <property type="match status" value="1"/>
</dbReference>
<sequence>MVASKEQAPESEGTSPLSGSRDPLTPEQKFKQKCGELKKRIAEIEQSNEIAVLALSRTRTSIRRFRLEYAVLLERLEDTVFRHTADDRDVIARPGLPVLLDETLNLRSTKLGNQRATDKPDKSNTKRAVKHGCMPKMPTSAYAFFCDERRDELRAAFEAQNPGLLPLDFTRHLVETWKGLDAEHKAPYVLRHEKDKERYVAEMRAYSGRKSDGDGA</sequence>
<proteinExistence type="predicted"/>
<dbReference type="EMBL" id="ML004500">
    <property type="protein sequence ID" value="RKP29223.1"/>
    <property type="molecule type" value="Genomic_DNA"/>
</dbReference>
<gene>
    <name evidence="7" type="ORF">METBISCDRAFT_19132</name>
</gene>
<evidence type="ECO:0000256" key="2">
    <source>
        <dbReference type="ARBA" id="ARBA00023125"/>
    </source>
</evidence>
<evidence type="ECO:0000313" key="7">
    <source>
        <dbReference type="EMBL" id="RKP29223.1"/>
    </source>
</evidence>
<name>A0A4P9Z944_9ASCO</name>
<accession>A0A4P9Z944</accession>
<keyword evidence="3 4" id="KW-0539">Nucleus</keyword>
<dbReference type="GO" id="GO:0003677">
    <property type="term" value="F:DNA binding"/>
    <property type="evidence" value="ECO:0007669"/>
    <property type="project" value="UniProtKB-UniRule"/>
</dbReference>
<dbReference type="AlphaFoldDB" id="A0A4P9Z944"/>
<evidence type="ECO:0000259" key="6">
    <source>
        <dbReference type="PROSITE" id="PS50118"/>
    </source>
</evidence>
<dbReference type="PANTHER" id="PTHR48112">
    <property type="entry name" value="HIGH MOBILITY GROUP PROTEIN DSP1"/>
    <property type="match status" value="1"/>
</dbReference>